<dbReference type="EMBL" id="FOIS01000003">
    <property type="protein sequence ID" value="SEW09192.1"/>
    <property type="molecule type" value="Genomic_DNA"/>
</dbReference>
<evidence type="ECO:0000313" key="2">
    <source>
        <dbReference type="EMBL" id="SEW09192.1"/>
    </source>
</evidence>
<gene>
    <name evidence="2" type="ORF">SAMN05216285_2134</name>
</gene>
<keyword evidence="3" id="KW-1185">Reference proteome</keyword>
<proteinExistence type="predicted"/>
<accession>A0A1I0P6N9</accession>
<evidence type="ECO:0000256" key="1">
    <source>
        <dbReference type="SAM" id="MobiDB-lite"/>
    </source>
</evidence>
<protein>
    <submittedName>
        <fullName evidence="2">Uncharacterized protein</fullName>
    </submittedName>
</protein>
<evidence type="ECO:0000313" key="3">
    <source>
        <dbReference type="Proteomes" id="UP000183275"/>
    </source>
</evidence>
<feature type="compositionally biased region" description="Basic and acidic residues" evidence="1">
    <location>
        <begin position="9"/>
        <end position="25"/>
    </location>
</feature>
<dbReference type="Proteomes" id="UP000183275">
    <property type="component" value="Unassembled WGS sequence"/>
</dbReference>
<dbReference type="STRING" id="1202768.SAMN05216285_2134"/>
<organism evidence="2 3">
    <name type="scientific">Natrinema salifodinae</name>
    <dbReference type="NCBI Taxonomy" id="1202768"/>
    <lineage>
        <taxon>Archaea</taxon>
        <taxon>Methanobacteriati</taxon>
        <taxon>Methanobacteriota</taxon>
        <taxon>Stenosarchaea group</taxon>
        <taxon>Halobacteria</taxon>
        <taxon>Halobacteriales</taxon>
        <taxon>Natrialbaceae</taxon>
        <taxon>Natrinema</taxon>
    </lineage>
</organism>
<name>A0A1I0P6N9_9EURY</name>
<sequence>MGFESVSADADRGRGDEVDVSEESRTAIGTSPIGGSIPTA</sequence>
<dbReference type="AlphaFoldDB" id="A0A1I0P6N9"/>
<feature type="region of interest" description="Disordered" evidence="1">
    <location>
        <begin position="1"/>
        <end position="40"/>
    </location>
</feature>
<reference evidence="3" key="1">
    <citation type="submission" date="2016-10" db="EMBL/GenBank/DDBJ databases">
        <authorList>
            <person name="Varghese N."/>
        </authorList>
    </citation>
    <scope>NUCLEOTIDE SEQUENCE [LARGE SCALE GENOMIC DNA]</scope>
    <source>
        <strain evidence="3">CGMCC 1.12284</strain>
    </source>
</reference>